<protein>
    <recommendedName>
        <fullName evidence="1">PD-(D/E)XK nuclease-like domain-containing protein</fullName>
    </recommendedName>
</protein>
<organism evidence="2 3">
    <name type="scientific">Arthrobotrys musiformis</name>
    <dbReference type="NCBI Taxonomy" id="47236"/>
    <lineage>
        <taxon>Eukaryota</taxon>
        <taxon>Fungi</taxon>
        <taxon>Dikarya</taxon>
        <taxon>Ascomycota</taxon>
        <taxon>Pezizomycotina</taxon>
        <taxon>Orbiliomycetes</taxon>
        <taxon>Orbiliales</taxon>
        <taxon>Orbiliaceae</taxon>
        <taxon>Arthrobotrys</taxon>
    </lineage>
</organism>
<accession>A0AAV9W082</accession>
<evidence type="ECO:0000259" key="1">
    <source>
        <dbReference type="Pfam" id="PF20516"/>
    </source>
</evidence>
<evidence type="ECO:0000313" key="3">
    <source>
        <dbReference type="Proteomes" id="UP001370758"/>
    </source>
</evidence>
<reference evidence="2 3" key="1">
    <citation type="submission" date="2023-08" db="EMBL/GenBank/DDBJ databases">
        <authorList>
            <person name="Palmer J.M."/>
        </authorList>
    </citation>
    <scope>NUCLEOTIDE SEQUENCE [LARGE SCALE GENOMIC DNA]</scope>
    <source>
        <strain evidence="2 3">TWF481</strain>
    </source>
</reference>
<dbReference type="EMBL" id="JAVHJL010000007">
    <property type="protein sequence ID" value="KAK6499893.1"/>
    <property type="molecule type" value="Genomic_DNA"/>
</dbReference>
<dbReference type="InterPro" id="IPR046797">
    <property type="entry name" value="PDDEXK_12"/>
</dbReference>
<sequence length="524" mass="58921">MKYMNSSRGASGRPVLAKYQCRFGFTTPAEALKIVFYIPTASPSNTPGTNKQTNKPPLLRTIYAIPLISFLPLLFRGGQMSIASTRERNYPPESPDERIAAWLKDVDKGDTLQLDTFSNTKERARSEVVSRWSEVDITSIPELAEGEKRRELLGRCVPKFEFFGVSGQGGLNPDDEDDDEWKIPPGFETLVREFRASMALRGSICTCVEERIRRRRKIEWWEESTFSDLDLGNNHQRHFDEANFVIQSATRSEVLQLSMSEGADWAGHATEVLRFVAGVIDSFHPITISSVTTVDIHHEFFPTLRRGPRFRSASPTKRQRGNATVRKSRPIKEVLAARADISVNLRRKGKQARDILSTIQERFGEFPTPFKTISATPLLAVEVKSYGGSALEAEFQAVVCANAILESWRQLGAPKIYSPPAQNPNLQLKYPTVSDTDLVGVDHIIALQVVSFSWFYSIVFACRTNDSDRSRGDSDQESRKVLGPFFIGDSRQFAGTYSILRFLGTLFTYKVSVWLPGMIQRGSN</sequence>
<dbReference type="Proteomes" id="UP001370758">
    <property type="component" value="Unassembled WGS sequence"/>
</dbReference>
<comment type="caution">
    <text evidence="2">The sequence shown here is derived from an EMBL/GenBank/DDBJ whole genome shotgun (WGS) entry which is preliminary data.</text>
</comment>
<feature type="domain" description="PD-(D/E)XK nuclease-like" evidence="1">
    <location>
        <begin position="218"/>
        <end position="513"/>
    </location>
</feature>
<dbReference type="AlphaFoldDB" id="A0AAV9W082"/>
<dbReference type="Pfam" id="PF20516">
    <property type="entry name" value="PDDEXK_12"/>
    <property type="match status" value="1"/>
</dbReference>
<proteinExistence type="predicted"/>
<gene>
    <name evidence="2" type="ORF">TWF481_010250</name>
</gene>
<name>A0AAV9W082_9PEZI</name>
<evidence type="ECO:0000313" key="2">
    <source>
        <dbReference type="EMBL" id="KAK6499893.1"/>
    </source>
</evidence>
<keyword evidence="3" id="KW-1185">Reference proteome</keyword>